<protein>
    <recommendedName>
        <fullName evidence="2">RNase H type-1 domain-containing protein</fullName>
    </recommendedName>
</protein>
<dbReference type="STRING" id="4540.A0A3L6RD62"/>
<feature type="compositionally biased region" description="Basic and acidic residues" evidence="1">
    <location>
        <begin position="105"/>
        <end position="118"/>
    </location>
</feature>
<dbReference type="CDD" id="cd06222">
    <property type="entry name" value="RNase_H_like"/>
    <property type="match status" value="1"/>
</dbReference>
<evidence type="ECO:0000313" key="3">
    <source>
        <dbReference type="EMBL" id="RLN00730.1"/>
    </source>
</evidence>
<dbReference type="InterPro" id="IPR012337">
    <property type="entry name" value="RNaseH-like_sf"/>
</dbReference>
<keyword evidence="4" id="KW-1185">Reference proteome</keyword>
<dbReference type="EMBL" id="PQIB02000009">
    <property type="protein sequence ID" value="RLN00730.1"/>
    <property type="molecule type" value="Genomic_DNA"/>
</dbReference>
<dbReference type="GO" id="GO:0003676">
    <property type="term" value="F:nucleic acid binding"/>
    <property type="evidence" value="ECO:0007669"/>
    <property type="project" value="InterPro"/>
</dbReference>
<evidence type="ECO:0000259" key="2">
    <source>
        <dbReference type="Pfam" id="PF13456"/>
    </source>
</evidence>
<evidence type="ECO:0000256" key="1">
    <source>
        <dbReference type="SAM" id="MobiDB-lite"/>
    </source>
</evidence>
<dbReference type="Proteomes" id="UP000275267">
    <property type="component" value="Unassembled WGS sequence"/>
</dbReference>
<dbReference type="AlphaFoldDB" id="A0A3L6RD62"/>
<dbReference type="InterPro" id="IPR044730">
    <property type="entry name" value="RNase_H-like_dom_plant"/>
</dbReference>
<accession>A0A3L6RD62</accession>
<dbReference type="InterPro" id="IPR002156">
    <property type="entry name" value="RNaseH_domain"/>
</dbReference>
<dbReference type="Pfam" id="PF13456">
    <property type="entry name" value="RVT_3"/>
    <property type="match status" value="1"/>
</dbReference>
<dbReference type="Gene3D" id="3.30.420.10">
    <property type="entry name" value="Ribonuclease H-like superfamily/Ribonuclease H"/>
    <property type="match status" value="1"/>
</dbReference>
<feature type="compositionally biased region" description="Low complexity" evidence="1">
    <location>
        <begin position="46"/>
        <end position="59"/>
    </location>
</feature>
<dbReference type="GO" id="GO:0004523">
    <property type="term" value="F:RNA-DNA hybrid ribonuclease activity"/>
    <property type="evidence" value="ECO:0007669"/>
    <property type="project" value="InterPro"/>
</dbReference>
<name>A0A3L6RD62_PANMI</name>
<dbReference type="OrthoDB" id="696282at2759"/>
<dbReference type="PANTHER" id="PTHR33595:SF7">
    <property type="entry name" value="OS12G0242500 PROTEIN"/>
    <property type="match status" value="1"/>
</dbReference>
<comment type="caution">
    <text evidence="3">The sequence shown here is derived from an EMBL/GenBank/DDBJ whole genome shotgun (WGS) entry which is preliminary data.</text>
</comment>
<proteinExistence type="predicted"/>
<dbReference type="SUPFAM" id="SSF53098">
    <property type="entry name" value="Ribonuclease H-like"/>
    <property type="match status" value="1"/>
</dbReference>
<evidence type="ECO:0000313" key="4">
    <source>
        <dbReference type="Proteomes" id="UP000275267"/>
    </source>
</evidence>
<organism evidence="3 4">
    <name type="scientific">Panicum miliaceum</name>
    <name type="common">Proso millet</name>
    <name type="synonym">Broomcorn millet</name>
    <dbReference type="NCBI Taxonomy" id="4540"/>
    <lineage>
        <taxon>Eukaryota</taxon>
        <taxon>Viridiplantae</taxon>
        <taxon>Streptophyta</taxon>
        <taxon>Embryophyta</taxon>
        <taxon>Tracheophyta</taxon>
        <taxon>Spermatophyta</taxon>
        <taxon>Magnoliopsida</taxon>
        <taxon>Liliopsida</taxon>
        <taxon>Poales</taxon>
        <taxon>Poaceae</taxon>
        <taxon>PACMAD clade</taxon>
        <taxon>Panicoideae</taxon>
        <taxon>Panicodae</taxon>
        <taxon>Paniceae</taxon>
        <taxon>Panicinae</taxon>
        <taxon>Panicum</taxon>
        <taxon>Panicum sect. Panicum</taxon>
    </lineage>
</organism>
<dbReference type="InterPro" id="IPR036397">
    <property type="entry name" value="RNaseH_sf"/>
</dbReference>
<feature type="compositionally biased region" description="Low complexity" evidence="1">
    <location>
        <begin position="119"/>
        <end position="133"/>
    </location>
</feature>
<sequence>MERKGGCCLAPRYGAAAAGQQQAGAAWQMGRIMLKFRPIAPKPAAMAPVQTPAPVPAAGAGAGRGKRMAVGGGGRRGRKPKRAATVAPVVAAPAPAVAGQAAAGDCRKDKDCEKEKSLSSRSSSSSGMTSVDSSPPPPPQQARQPATLPLMPVSLVEEKPAVAAGTWEPAPVASMAPAPAAGAQPVPPRPALRPAAAASCWVTVEEVTATWRHGEEAPSSAAAEAPAFVSDQWGRVTWTNAAFARAVSADGDEEARAVGLAGALPAWGTCAGFTCRERNKIREGDQPRRAEDLAYIVQKQVTELLKGEEGQKVPSQRHRKHWSRPPEGFLKMNTDGSLSPDTGSGGSSFVIRGEDGIITHAGAGSCQNLLSAFHAELLACVHGVTAAADQGMGHVLLETDSQLVKSALETNSFALAETGGIVYELKCMIRSSFTEFKVLFSPRTCNRIAHAVGAFWL</sequence>
<reference evidence="4" key="1">
    <citation type="journal article" date="2019" name="Nat. Commun.">
        <title>The genome of broomcorn millet.</title>
        <authorList>
            <person name="Zou C."/>
            <person name="Miki D."/>
            <person name="Li D."/>
            <person name="Tang Q."/>
            <person name="Xiao L."/>
            <person name="Rajput S."/>
            <person name="Deng P."/>
            <person name="Jia W."/>
            <person name="Huang R."/>
            <person name="Zhang M."/>
            <person name="Sun Y."/>
            <person name="Hu J."/>
            <person name="Fu X."/>
            <person name="Schnable P.S."/>
            <person name="Li F."/>
            <person name="Zhang H."/>
            <person name="Feng B."/>
            <person name="Zhu X."/>
            <person name="Liu R."/>
            <person name="Schnable J.C."/>
            <person name="Zhu J.-K."/>
            <person name="Zhang H."/>
        </authorList>
    </citation>
    <scope>NUCLEOTIDE SEQUENCE [LARGE SCALE GENOMIC DNA]</scope>
</reference>
<feature type="region of interest" description="Disordered" evidence="1">
    <location>
        <begin position="46"/>
        <end position="145"/>
    </location>
</feature>
<gene>
    <name evidence="3" type="ORF">C2845_PM06G11150</name>
</gene>
<feature type="domain" description="RNase H type-1" evidence="2">
    <location>
        <begin position="333"/>
        <end position="452"/>
    </location>
</feature>
<dbReference type="PANTHER" id="PTHR33595">
    <property type="entry name" value="VON WILLEBRAND FACTOR A DOMAIN PROTEIN"/>
    <property type="match status" value="1"/>
</dbReference>
<feature type="compositionally biased region" description="Low complexity" evidence="1">
    <location>
        <begin position="83"/>
        <end position="103"/>
    </location>
</feature>
<feature type="region of interest" description="Disordered" evidence="1">
    <location>
        <begin position="308"/>
        <end position="344"/>
    </location>
</feature>